<sequence length="409" mass="45716">MYHRRPASATDTGLDDGMTTSVFSPPLKKRRASVRTQALAALLIVLVLLILYYPRLVGYLAGQTPGGLRGETAAAPTDRVLVSYSYFEKDPIQRDNFDYFITVGMGLDNRYGGPANADFVVVVNGKVCRPCSRLYPLLQEEAPLLPSLSAVYEGEGVAVLKRTENEGMDFAAHNITLTWLAAQTRLGKYKYYIFLNSSIKGPFVPSYMPVGWQWTQAYTDLLRGDVKAVGSSLVCLPEVDAGGYGPKLESWAFAVDQDGLEALLREGVFQLRTCKLCDEGVVVKGEYGLTNSLMKYGYNVATLMAMYRGVDWRDRRHWRCNNNVHPSRHGTYSGITMHPFETVFLKASWHVGEPFVEKYAAWVLAQAAGRETTGGIFDERMYRYAISPEAQETHHVEECYQVLPPIRSN</sequence>
<protein>
    <submittedName>
        <fullName evidence="2">Uncharacterized protein</fullName>
    </submittedName>
</protein>
<dbReference type="EMBL" id="LHPF02000028">
    <property type="protein sequence ID" value="PSC69296.1"/>
    <property type="molecule type" value="Genomic_DNA"/>
</dbReference>
<organism evidence="2 3">
    <name type="scientific">Micractinium conductrix</name>
    <dbReference type="NCBI Taxonomy" id="554055"/>
    <lineage>
        <taxon>Eukaryota</taxon>
        <taxon>Viridiplantae</taxon>
        <taxon>Chlorophyta</taxon>
        <taxon>core chlorophytes</taxon>
        <taxon>Trebouxiophyceae</taxon>
        <taxon>Chlorellales</taxon>
        <taxon>Chlorellaceae</taxon>
        <taxon>Chlorella clade</taxon>
        <taxon>Micractinium</taxon>
    </lineage>
</organism>
<reference evidence="2 3" key="1">
    <citation type="journal article" date="2018" name="Plant J.">
        <title>Genome sequences of Chlorella sorokiniana UTEX 1602 and Micractinium conductrix SAG 241.80: implications to maltose excretion by a green alga.</title>
        <authorList>
            <person name="Arriola M.B."/>
            <person name="Velmurugan N."/>
            <person name="Zhang Y."/>
            <person name="Plunkett M.H."/>
            <person name="Hondzo H."/>
            <person name="Barney B.M."/>
        </authorList>
    </citation>
    <scope>NUCLEOTIDE SEQUENCE [LARGE SCALE GENOMIC DNA]</scope>
    <source>
        <strain evidence="2 3">SAG 241.80</strain>
    </source>
</reference>
<name>A0A2P6V5D0_9CHLO</name>
<keyword evidence="1" id="KW-0812">Transmembrane</keyword>
<keyword evidence="1" id="KW-1133">Transmembrane helix</keyword>
<dbReference type="OrthoDB" id="526941at2759"/>
<evidence type="ECO:0000256" key="1">
    <source>
        <dbReference type="SAM" id="Phobius"/>
    </source>
</evidence>
<proteinExistence type="predicted"/>
<keyword evidence="3" id="KW-1185">Reference proteome</keyword>
<evidence type="ECO:0000313" key="3">
    <source>
        <dbReference type="Proteomes" id="UP000239649"/>
    </source>
</evidence>
<dbReference type="AlphaFoldDB" id="A0A2P6V5D0"/>
<accession>A0A2P6V5D0</accession>
<dbReference type="Proteomes" id="UP000239649">
    <property type="component" value="Unassembled WGS sequence"/>
</dbReference>
<keyword evidence="1" id="KW-0472">Membrane</keyword>
<comment type="caution">
    <text evidence="2">The sequence shown here is derived from an EMBL/GenBank/DDBJ whole genome shotgun (WGS) entry which is preliminary data.</text>
</comment>
<gene>
    <name evidence="2" type="ORF">C2E20_7243</name>
</gene>
<feature type="transmembrane region" description="Helical" evidence="1">
    <location>
        <begin position="38"/>
        <end position="54"/>
    </location>
</feature>
<evidence type="ECO:0000313" key="2">
    <source>
        <dbReference type="EMBL" id="PSC69296.1"/>
    </source>
</evidence>